<proteinExistence type="predicted"/>
<dbReference type="Proteomes" id="UP000887579">
    <property type="component" value="Unplaced"/>
</dbReference>
<accession>A0AC34FF18</accession>
<sequence>MHSSTVLFVAIFGIGFFHLFQASPIGHVGFTSVEVATTKSALATTTTTSESVISTTEKELPRPILNETAVTVIDTLTDISSSNETHIRQKRSCGCCGGGCGCCCCHAAVVVANHVAAAASLAVVVANVVVVDAVVAGKLSEIKNDF</sequence>
<organism evidence="1 2">
    <name type="scientific">Panagrolaimus sp. ES5</name>
    <dbReference type="NCBI Taxonomy" id="591445"/>
    <lineage>
        <taxon>Eukaryota</taxon>
        <taxon>Metazoa</taxon>
        <taxon>Ecdysozoa</taxon>
        <taxon>Nematoda</taxon>
        <taxon>Chromadorea</taxon>
        <taxon>Rhabditida</taxon>
        <taxon>Tylenchina</taxon>
        <taxon>Panagrolaimomorpha</taxon>
        <taxon>Panagrolaimoidea</taxon>
        <taxon>Panagrolaimidae</taxon>
        <taxon>Panagrolaimus</taxon>
    </lineage>
</organism>
<reference evidence="2" key="1">
    <citation type="submission" date="2022-11" db="UniProtKB">
        <authorList>
            <consortium name="WormBaseParasite"/>
        </authorList>
    </citation>
    <scope>IDENTIFICATION</scope>
</reference>
<evidence type="ECO:0000313" key="2">
    <source>
        <dbReference type="WBParaSite" id="ES5_v2.g15867.t1"/>
    </source>
</evidence>
<dbReference type="WBParaSite" id="ES5_v2.g15867.t1">
    <property type="protein sequence ID" value="ES5_v2.g15867.t1"/>
    <property type="gene ID" value="ES5_v2.g15867"/>
</dbReference>
<name>A0AC34FF18_9BILA</name>
<evidence type="ECO:0000313" key="1">
    <source>
        <dbReference type="Proteomes" id="UP000887579"/>
    </source>
</evidence>
<protein>
    <submittedName>
        <fullName evidence="2">Hepcidin</fullName>
    </submittedName>
</protein>